<protein>
    <submittedName>
        <fullName evidence="1">Uncharacterized protein</fullName>
    </submittedName>
</protein>
<gene>
    <name evidence="1" type="ORF">MRATA1EN22A_LOCUS1663</name>
</gene>
<name>A0AC59Y4H7_RANTA</name>
<sequence>MLTMGFPGGSVVKNLPAKQEMLFNPWVRKIPWRRKWQPTPVFSPGKSHGQRSLTAHAVTKKSDMTKQLNNSKQRLQQLYKVTIITILILEMRKQRLLGSKSLAYRVSVRIRTKT</sequence>
<proteinExistence type="predicted"/>
<organism evidence="1 2">
    <name type="scientific">Rangifer tarandus platyrhynchus</name>
    <name type="common">Svalbard reindeer</name>
    <dbReference type="NCBI Taxonomy" id="3082113"/>
    <lineage>
        <taxon>Eukaryota</taxon>
        <taxon>Metazoa</taxon>
        <taxon>Chordata</taxon>
        <taxon>Craniata</taxon>
        <taxon>Vertebrata</taxon>
        <taxon>Euteleostomi</taxon>
        <taxon>Mammalia</taxon>
        <taxon>Eutheria</taxon>
        <taxon>Laurasiatheria</taxon>
        <taxon>Artiodactyla</taxon>
        <taxon>Ruminantia</taxon>
        <taxon>Pecora</taxon>
        <taxon>Cervidae</taxon>
        <taxon>Odocoileinae</taxon>
        <taxon>Rangifer</taxon>
    </lineage>
</organism>
<dbReference type="EMBL" id="OX596094">
    <property type="protein sequence ID" value="CAM9376631.1"/>
    <property type="molecule type" value="Genomic_DNA"/>
</dbReference>
<evidence type="ECO:0000313" key="1">
    <source>
        <dbReference type="EMBL" id="CAM9376631.1"/>
    </source>
</evidence>
<accession>A0AC59Y4H7</accession>
<dbReference type="Proteomes" id="UP001162501">
    <property type="component" value="Chromosome 10"/>
</dbReference>
<reference evidence="1" key="2">
    <citation type="submission" date="2025-03" db="EMBL/GenBank/DDBJ databases">
        <authorList>
            <consortium name="ELIXIR-Norway"/>
            <consortium name="Elixir Norway"/>
        </authorList>
    </citation>
    <scope>NUCLEOTIDE SEQUENCE</scope>
</reference>
<reference evidence="1" key="1">
    <citation type="submission" date="2023-05" db="EMBL/GenBank/DDBJ databases">
        <authorList>
            <consortium name="ELIXIR-Norway"/>
        </authorList>
    </citation>
    <scope>NUCLEOTIDE SEQUENCE</scope>
</reference>
<evidence type="ECO:0000313" key="2">
    <source>
        <dbReference type="Proteomes" id="UP001162501"/>
    </source>
</evidence>